<dbReference type="InterPro" id="IPR002197">
    <property type="entry name" value="HTH_Fis"/>
</dbReference>
<dbReference type="EMBL" id="VDHJ01000003">
    <property type="protein sequence ID" value="TNL99337.1"/>
    <property type="molecule type" value="Genomic_DNA"/>
</dbReference>
<dbReference type="InterPro" id="IPR029016">
    <property type="entry name" value="GAF-like_dom_sf"/>
</dbReference>
<dbReference type="OrthoDB" id="5496274at2"/>
<evidence type="ECO:0000313" key="2">
    <source>
        <dbReference type="EMBL" id="TNL99337.1"/>
    </source>
</evidence>
<accession>A0A5C4U6F3</accession>
<dbReference type="Pfam" id="PF02954">
    <property type="entry name" value="HTH_8"/>
    <property type="match status" value="1"/>
</dbReference>
<gene>
    <name evidence="2" type="ORF">FHE74_02985</name>
</gene>
<dbReference type="SUPFAM" id="SSF46689">
    <property type="entry name" value="Homeodomain-like"/>
    <property type="match status" value="1"/>
</dbReference>
<dbReference type="GO" id="GO:0043565">
    <property type="term" value="F:sequence-specific DNA binding"/>
    <property type="evidence" value="ECO:0007669"/>
    <property type="project" value="InterPro"/>
</dbReference>
<dbReference type="Gene3D" id="3.30.450.40">
    <property type="match status" value="1"/>
</dbReference>
<feature type="domain" description="DNA binding HTH" evidence="1">
    <location>
        <begin position="195"/>
        <end position="233"/>
    </location>
</feature>
<dbReference type="PRINTS" id="PR01590">
    <property type="entry name" value="HTHFIS"/>
</dbReference>
<evidence type="ECO:0000313" key="3">
    <source>
        <dbReference type="Proteomes" id="UP000312032"/>
    </source>
</evidence>
<sequence length="253" mass="26959">MSGLPEPILTSWQRSQRQGVDADTVARAATSTLLDDRLQRAGERVLSQWATSLEDFRLSILVADNTGMIIARHIVDARDRSALERVNAAEGFDFSESSVGTNGLGTPLHTGEDIFVQGSHHFSSSLAQLACAGVPITHPNDGRIVGSIALAAHIEHSAPLMLGMARHAGQQITEVLRSVQAAAGTPGSLRLSRFEHSERATILAALQEHQGNKLQAAVDLGIGRTTLYRKMRALKIDETEIGTAGNSAPSGSE</sequence>
<dbReference type="Gene3D" id="1.10.10.60">
    <property type="entry name" value="Homeodomain-like"/>
    <property type="match status" value="1"/>
</dbReference>
<reference evidence="2 3" key="1">
    <citation type="submission" date="2019-06" db="EMBL/GenBank/DDBJ databases">
        <authorList>
            <person name="Li J."/>
        </authorList>
    </citation>
    <scope>NUCLEOTIDE SEQUENCE [LARGE SCALE GENOMIC DNA]</scope>
    <source>
        <strain evidence="2 3">LMG 28165</strain>
    </source>
</reference>
<name>A0A5C4U6F3_9CORY</name>
<dbReference type="Proteomes" id="UP000312032">
    <property type="component" value="Unassembled WGS sequence"/>
</dbReference>
<dbReference type="RefSeq" id="WP_139465013.1">
    <property type="nucleotide sequence ID" value="NZ_VDHJ01000003.1"/>
</dbReference>
<evidence type="ECO:0000259" key="1">
    <source>
        <dbReference type="Pfam" id="PF02954"/>
    </source>
</evidence>
<organism evidence="2 3">
    <name type="scientific">Corynebacterium tapiri</name>
    <dbReference type="NCBI Taxonomy" id="1448266"/>
    <lineage>
        <taxon>Bacteria</taxon>
        <taxon>Bacillati</taxon>
        <taxon>Actinomycetota</taxon>
        <taxon>Actinomycetes</taxon>
        <taxon>Mycobacteriales</taxon>
        <taxon>Corynebacteriaceae</taxon>
        <taxon>Corynebacterium</taxon>
    </lineage>
</organism>
<protein>
    <recommendedName>
        <fullName evidence="1">DNA binding HTH domain-containing protein</fullName>
    </recommendedName>
</protein>
<comment type="caution">
    <text evidence="2">The sequence shown here is derived from an EMBL/GenBank/DDBJ whole genome shotgun (WGS) entry which is preliminary data.</text>
</comment>
<dbReference type="AlphaFoldDB" id="A0A5C4U6F3"/>
<keyword evidence="3" id="KW-1185">Reference proteome</keyword>
<dbReference type="InterPro" id="IPR009057">
    <property type="entry name" value="Homeodomain-like_sf"/>
</dbReference>
<proteinExistence type="predicted"/>